<evidence type="ECO:0000313" key="7">
    <source>
        <dbReference type="Proteomes" id="UP000762676"/>
    </source>
</evidence>
<proteinExistence type="predicted"/>
<feature type="domain" description="OTU" evidence="5">
    <location>
        <begin position="136"/>
        <end position="249"/>
    </location>
</feature>
<dbReference type="InterPro" id="IPR001965">
    <property type="entry name" value="Znf_PHD"/>
</dbReference>
<dbReference type="InterPro" id="IPR019786">
    <property type="entry name" value="Zinc_finger_PHD-type_CS"/>
</dbReference>
<evidence type="ECO:0000259" key="5">
    <source>
        <dbReference type="PROSITE" id="PS50802"/>
    </source>
</evidence>
<evidence type="ECO:0000256" key="1">
    <source>
        <dbReference type="ARBA" id="ARBA00022723"/>
    </source>
</evidence>
<dbReference type="Gene3D" id="3.90.70.80">
    <property type="match status" value="1"/>
</dbReference>
<dbReference type="InterPro" id="IPR003323">
    <property type="entry name" value="OTU_dom"/>
</dbReference>
<dbReference type="SMART" id="SM00249">
    <property type="entry name" value="PHD"/>
    <property type="match status" value="1"/>
</dbReference>
<keyword evidence="1" id="KW-0479">Metal-binding</keyword>
<dbReference type="PROSITE" id="PS50802">
    <property type="entry name" value="OTU"/>
    <property type="match status" value="1"/>
</dbReference>
<evidence type="ECO:0000256" key="2">
    <source>
        <dbReference type="ARBA" id="ARBA00022771"/>
    </source>
</evidence>
<keyword evidence="2" id="KW-0863">Zinc-finger</keyword>
<dbReference type="SUPFAM" id="SSF54001">
    <property type="entry name" value="Cysteine proteinases"/>
    <property type="match status" value="1"/>
</dbReference>
<accession>A0AAV4H0M3</accession>
<dbReference type="GO" id="GO:0008270">
    <property type="term" value="F:zinc ion binding"/>
    <property type="evidence" value="ECO:0007669"/>
    <property type="project" value="UniProtKB-KW"/>
</dbReference>
<dbReference type="InterPro" id="IPR011011">
    <property type="entry name" value="Znf_FYVE_PHD"/>
</dbReference>
<sequence length="359" mass="40264">MSRQRPQYPCASCGKACNKDAIECSACQLWVHRECVPMDKSVMREWDAPGLDFMCRACSFTSDPDPVTYDFAAACKRLQDAVNSPSLQYVLSAEHLLLRTYEVKLPPIVVSSYPGSTDPQAREILQKFQPVILNSYTPLYVQGDGNCLFRALSRGFFGTEKHHLHIRLLSALEMASQLPFYDEQHKISAFFLGEAEYLYDPYCFEFKAASTPGSWSSITHFYAASAALKVAFRSYCPPIMNDYFMSSPLTRKICGRGVKRFAVPMAIVMWSSSIVPYDEVYEEFTPVYRNDSEEALSDQSEDDDGVTAVPLAEALPDLDEVPTTSISDFQDEDPASPACRFPDDELIFPAEAPSDEVDH</sequence>
<dbReference type="CDD" id="cd22791">
    <property type="entry name" value="OTU_VRTN"/>
    <property type="match status" value="1"/>
</dbReference>
<protein>
    <recommendedName>
        <fullName evidence="5">OTU domain-containing protein</fullName>
    </recommendedName>
</protein>
<dbReference type="GO" id="GO:0016579">
    <property type="term" value="P:protein deubiquitination"/>
    <property type="evidence" value="ECO:0007669"/>
    <property type="project" value="TreeGrafter"/>
</dbReference>
<dbReference type="PANTHER" id="PTHR12419:SF11">
    <property type="entry name" value="OTU DOMAIN-CONTAINING PROTEIN DDB_G0284757"/>
    <property type="match status" value="1"/>
</dbReference>
<dbReference type="Proteomes" id="UP000762676">
    <property type="component" value="Unassembled WGS sequence"/>
</dbReference>
<keyword evidence="3" id="KW-0862">Zinc</keyword>
<dbReference type="EMBL" id="BMAT01012375">
    <property type="protein sequence ID" value="GFR90901.1"/>
    <property type="molecule type" value="Genomic_DNA"/>
</dbReference>
<evidence type="ECO:0000313" key="6">
    <source>
        <dbReference type="EMBL" id="GFR90901.1"/>
    </source>
</evidence>
<feature type="region of interest" description="Disordered" evidence="4">
    <location>
        <begin position="292"/>
        <end position="359"/>
    </location>
</feature>
<dbReference type="GO" id="GO:0004843">
    <property type="term" value="F:cysteine-type deubiquitinase activity"/>
    <property type="evidence" value="ECO:0007669"/>
    <property type="project" value="TreeGrafter"/>
</dbReference>
<dbReference type="InterPro" id="IPR038765">
    <property type="entry name" value="Papain-like_cys_pep_sf"/>
</dbReference>
<dbReference type="PANTHER" id="PTHR12419">
    <property type="entry name" value="OTU DOMAIN CONTAINING PROTEIN"/>
    <property type="match status" value="1"/>
</dbReference>
<reference evidence="6 7" key="1">
    <citation type="journal article" date="2021" name="Elife">
        <title>Chloroplast acquisition without the gene transfer in kleptoplastic sea slugs, Plakobranchus ocellatus.</title>
        <authorList>
            <person name="Maeda T."/>
            <person name="Takahashi S."/>
            <person name="Yoshida T."/>
            <person name="Shimamura S."/>
            <person name="Takaki Y."/>
            <person name="Nagai Y."/>
            <person name="Toyoda A."/>
            <person name="Suzuki Y."/>
            <person name="Arimoto A."/>
            <person name="Ishii H."/>
            <person name="Satoh N."/>
            <person name="Nishiyama T."/>
            <person name="Hasebe M."/>
            <person name="Maruyama T."/>
            <person name="Minagawa J."/>
            <person name="Obokata J."/>
            <person name="Shigenobu S."/>
        </authorList>
    </citation>
    <scope>NUCLEOTIDE SEQUENCE [LARGE SCALE GENOMIC DNA]</scope>
</reference>
<dbReference type="SUPFAM" id="SSF57903">
    <property type="entry name" value="FYVE/PHD zinc finger"/>
    <property type="match status" value="1"/>
</dbReference>
<comment type="caution">
    <text evidence="6">The sequence shown here is derived from an EMBL/GenBank/DDBJ whole genome shotgun (WGS) entry which is preliminary data.</text>
</comment>
<keyword evidence="7" id="KW-1185">Reference proteome</keyword>
<dbReference type="InterPro" id="IPR047273">
    <property type="entry name" value="VRTN_OTU_dom"/>
</dbReference>
<evidence type="ECO:0000256" key="3">
    <source>
        <dbReference type="ARBA" id="ARBA00022833"/>
    </source>
</evidence>
<dbReference type="Gene3D" id="3.30.40.10">
    <property type="entry name" value="Zinc/RING finger domain, C3HC4 (zinc finger)"/>
    <property type="match status" value="1"/>
</dbReference>
<dbReference type="InterPro" id="IPR050704">
    <property type="entry name" value="Peptidase_C85-like"/>
</dbReference>
<organism evidence="6 7">
    <name type="scientific">Elysia marginata</name>
    <dbReference type="NCBI Taxonomy" id="1093978"/>
    <lineage>
        <taxon>Eukaryota</taxon>
        <taxon>Metazoa</taxon>
        <taxon>Spiralia</taxon>
        <taxon>Lophotrochozoa</taxon>
        <taxon>Mollusca</taxon>
        <taxon>Gastropoda</taxon>
        <taxon>Heterobranchia</taxon>
        <taxon>Euthyneura</taxon>
        <taxon>Panpulmonata</taxon>
        <taxon>Sacoglossa</taxon>
        <taxon>Placobranchoidea</taxon>
        <taxon>Plakobranchidae</taxon>
        <taxon>Elysia</taxon>
    </lineage>
</organism>
<name>A0AAV4H0M3_9GAST</name>
<dbReference type="PROSITE" id="PS01359">
    <property type="entry name" value="ZF_PHD_1"/>
    <property type="match status" value="1"/>
</dbReference>
<gene>
    <name evidence="6" type="ORF">ElyMa_006162100</name>
</gene>
<evidence type="ECO:0000256" key="4">
    <source>
        <dbReference type="SAM" id="MobiDB-lite"/>
    </source>
</evidence>
<dbReference type="AlphaFoldDB" id="A0AAV4H0M3"/>
<feature type="compositionally biased region" description="Acidic residues" evidence="4">
    <location>
        <begin position="293"/>
        <end position="305"/>
    </location>
</feature>
<dbReference type="InterPro" id="IPR013083">
    <property type="entry name" value="Znf_RING/FYVE/PHD"/>
</dbReference>